<organism evidence="8 9">
    <name type="scientific">Nostoc punctiforme FACHB-252</name>
    <dbReference type="NCBI Taxonomy" id="1357509"/>
    <lineage>
        <taxon>Bacteria</taxon>
        <taxon>Bacillati</taxon>
        <taxon>Cyanobacteriota</taxon>
        <taxon>Cyanophyceae</taxon>
        <taxon>Nostocales</taxon>
        <taxon>Nostocaceae</taxon>
        <taxon>Nostoc</taxon>
    </lineage>
</organism>
<dbReference type="PRINTS" id="PR00839">
    <property type="entry name" value="V8PROTEASE"/>
</dbReference>
<comment type="similarity">
    <text evidence="1 6">Belongs to the peptidase S1B family.</text>
</comment>
<dbReference type="Proteomes" id="UP000606396">
    <property type="component" value="Unassembled WGS sequence"/>
</dbReference>
<dbReference type="EC" id="3.4.21.-" evidence="6"/>
<evidence type="ECO:0000256" key="3">
    <source>
        <dbReference type="ARBA" id="ARBA00022729"/>
    </source>
</evidence>
<dbReference type="InterPro" id="IPR045430">
    <property type="entry name" value="EAD1"/>
</dbReference>
<keyword evidence="2 6" id="KW-0645">Protease</keyword>
<evidence type="ECO:0000256" key="6">
    <source>
        <dbReference type="RuleBase" id="RU004296"/>
    </source>
</evidence>
<protein>
    <recommendedName>
        <fullName evidence="6">Serine protease</fullName>
        <ecNumber evidence="6">3.4.21.-</ecNumber>
    </recommendedName>
</protein>
<dbReference type="EMBL" id="JACJTC010000016">
    <property type="protein sequence ID" value="MBD2613861.1"/>
    <property type="molecule type" value="Genomic_DNA"/>
</dbReference>
<evidence type="ECO:0000256" key="1">
    <source>
        <dbReference type="ARBA" id="ARBA00008764"/>
    </source>
</evidence>
<comment type="caution">
    <text evidence="8">The sequence shown here is derived from an EMBL/GenBank/DDBJ whole genome shotgun (WGS) entry which is preliminary data.</text>
</comment>
<evidence type="ECO:0000256" key="2">
    <source>
        <dbReference type="ARBA" id="ARBA00022670"/>
    </source>
</evidence>
<dbReference type="PANTHER" id="PTHR14389">
    <property type="entry name" value="SI:CH1073-475A24.1"/>
    <property type="match status" value="1"/>
</dbReference>
<reference evidence="8 9" key="1">
    <citation type="journal article" date="2020" name="ISME J.">
        <title>Comparative genomics reveals insights into cyanobacterial evolution and habitat adaptation.</title>
        <authorList>
            <person name="Chen M.Y."/>
            <person name="Teng W.K."/>
            <person name="Zhao L."/>
            <person name="Hu C.X."/>
            <person name="Zhou Y.K."/>
            <person name="Han B.P."/>
            <person name="Song L.R."/>
            <person name="Shu W.S."/>
        </authorList>
    </citation>
    <scope>NUCLEOTIDE SEQUENCE [LARGE SCALE GENOMIC DNA]</scope>
    <source>
        <strain evidence="8 9">FACHB-252</strain>
    </source>
</reference>
<sequence>MRLNGSQFKQLTDALIDAFPEQIRLAELVRFRFNKNLNAYAMGNDLKAIVFRLIQAAEAEGWVDELISGARESNPGNPKLFVIAQELNLATSMPSELTARGSLERIIKKTNSFINVNTWRETLGKLESQVCRIETSKKNNNRSFGTGFLIAPNVVITNYHVIEPVLLEQATPNNVILRFDFKQVDGKVINQGTEYRLVEDDWLIDKSPYLPDEENRLPTPDELDYALLRVNGVPGKEAIGTKPDPSSPERGWIKLTDEVYEFIPDTPLFILQHPQGEPLKLGFDTESIIGVNENGTTVKYKTNTEPGSSGSPCFDINWKLVALHHSGDPAYAGAKYNAGTPFSAICSRLKRQDLWQKLISGEEI</sequence>
<dbReference type="SUPFAM" id="SSF50494">
    <property type="entry name" value="Trypsin-like serine proteases"/>
    <property type="match status" value="1"/>
</dbReference>
<dbReference type="InterPro" id="IPR009003">
    <property type="entry name" value="Peptidase_S1_PA"/>
</dbReference>
<evidence type="ECO:0000256" key="4">
    <source>
        <dbReference type="ARBA" id="ARBA00022801"/>
    </source>
</evidence>
<keyword evidence="9" id="KW-1185">Reference proteome</keyword>
<keyword evidence="3" id="KW-0732">Signal</keyword>
<evidence type="ECO:0000313" key="9">
    <source>
        <dbReference type="Proteomes" id="UP000606396"/>
    </source>
</evidence>
<evidence type="ECO:0000313" key="8">
    <source>
        <dbReference type="EMBL" id="MBD2613861.1"/>
    </source>
</evidence>
<name>A0ABR8HEU9_NOSPU</name>
<dbReference type="Gene3D" id="2.40.10.10">
    <property type="entry name" value="Trypsin-like serine proteases"/>
    <property type="match status" value="2"/>
</dbReference>
<accession>A0ABR8HEU9</accession>
<dbReference type="Pfam" id="PF19955">
    <property type="entry name" value="EAD1"/>
    <property type="match status" value="1"/>
</dbReference>
<keyword evidence="5 6" id="KW-0720">Serine protease</keyword>
<proteinExistence type="inferred from homology"/>
<feature type="domain" description="Effector-associated" evidence="7">
    <location>
        <begin position="1"/>
        <end position="87"/>
    </location>
</feature>
<keyword evidence="4 6" id="KW-0378">Hydrolase</keyword>
<dbReference type="InterPro" id="IPR008256">
    <property type="entry name" value="Peptidase_S1B"/>
</dbReference>
<dbReference type="RefSeq" id="WP_190951026.1">
    <property type="nucleotide sequence ID" value="NZ_JACJTC010000016.1"/>
</dbReference>
<evidence type="ECO:0000259" key="7">
    <source>
        <dbReference type="Pfam" id="PF19955"/>
    </source>
</evidence>
<dbReference type="InterPro" id="IPR043504">
    <property type="entry name" value="Peptidase_S1_PA_chymotrypsin"/>
</dbReference>
<dbReference type="Pfam" id="PF13365">
    <property type="entry name" value="Trypsin_2"/>
    <property type="match status" value="1"/>
</dbReference>
<gene>
    <name evidence="8" type="ORF">H6G94_21720</name>
</gene>
<evidence type="ECO:0000256" key="5">
    <source>
        <dbReference type="ARBA" id="ARBA00022825"/>
    </source>
</evidence>
<dbReference type="PANTHER" id="PTHR14389:SF3">
    <property type="entry name" value="PROTEIN FAM111A-LIKE"/>
    <property type="match status" value="1"/>
</dbReference>